<dbReference type="InterPro" id="IPR011932">
    <property type="entry name" value="Recomb_XerD"/>
</dbReference>
<dbReference type="GO" id="GO:0005737">
    <property type="term" value="C:cytoplasm"/>
    <property type="evidence" value="ECO:0007669"/>
    <property type="project" value="UniProtKB-SubCell"/>
</dbReference>
<name>A0A0W8FQY8_9ZZZZ</name>
<dbReference type="InterPro" id="IPR044068">
    <property type="entry name" value="CB"/>
</dbReference>
<organism evidence="13">
    <name type="scientific">hydrocarbon metagenome</name>
    <dbReference type="NCBI Taxonomy" id="938273"/>
    <lineage>
        <taxon>unclassified sequences</taxon>
        <taxon>metagenomes</taxon>
        <taxon>ecological metagenomes</taxon>
    </lineage>
</organism>
<dbReference type="InterPro" id="IPR013762">
    <property type="entry name" value="Integrase-like_cat_sf"/>
</dbReference>
<dbReference type="HAMAP" id="MF_01808">
    <property type="entry name" value="Recomb_XerC_XerD"/>
    <property type="match status" value="1"/>
</dbReference>
<evidence type="ECO:0000256" key="9">
    <source>
        <dbReference type="ARBA" id="ARBA00023172"/>
    </source>
</evidence>
<dbReference type="InterPro" id="IPR023009">
    <property type="entry name" value="Tyrosine_recombinase_XerC/XerD"/>
</dbReference>
<dbReference type="InterPro" id="IPR004107">
    <property type="entry name" value="Integrase_SAM-like_N"/>
</dbReference>
<dbReference type="NCBIfam" id="NF001399">
    <property type="entry name" value="PRK00283.1"/>
    <property type="match status" value="1"/>
</dbReference>
<dbReference type="GO" id="GO:0009009">
    <property type="term" value="F:site-specific recombinase activity"/>
    <property type="evidence" value="ECO:0007669"/>
    <property type="project" value="InterPro"/>
</dbReference>
<feature type="domain" description="Tyr recombinase" evidence="11">
    <location>
        <begin position="107"/>
        <end position="290"/>
    </location>
</feature>
<evidence type="ECO:0000259" key="11">
    <source>
        <dbReference type="PROSITE" id="PS51898"/>
    </source>
</evidence>
<dbReference type="EMBL" id="LNQE01000917">
    <property type="protein sequence ID" value="KUG23185.1"/>
    <property type="molecule type" value="Genomic_DNA"/>
</dbReference>
<dbReference type="GO" id="GO:0007059">
    <property type="term" value="P:chromosome segregation"/>
    <property type="evidence" value="ECO:0007669"/>
    <property type="project" value="UniProtKB-KW"/>
</dbReference>
<evidence type="ECO:0000256" key="1">
    <source>
        <dbReference type="ARBA" id="ARBA00004496"/>
    </source>
</evidence>
<dbReference type="PANTHER" id="PTHR30349:SF81">
    <property type="entry name" value="TYROSINE RECOMBINASE XERC"/>
    <property type="match status" value="1"/>
</dbReference>
<gene>
    <name evidence="13" type="ORF">ASZ90_007026</name>
</gene>
<dbReference type="InterPro" id="IPR010998">
    <property type="entry name" value="Integrase_recombinase_N"/>
</dbReference>
<keyword evidence="4" id="KW-0963">Cytoplasm</keyword>
<comment type="subcellular location">
    <subcellularLocation>
        <location evidence="1">Cytoplasm</location>
    </subcellularLocation>
</comment>
<dbReference type="NCBIfam" id="TIGR02225">
    <property type="entry name" value="recomb_XerD"/>
    <property type="match status" value="1"/>
</dbReference>
<dbReference type="AlphaFoldDB" id="A0A0W8FQY8"/>
<keyword evidence="9" id="KW-0233">DNA recombination</keyword>
<protein>
    <recommendedName>
        <fullName evidence="3">Tyrosine recombinase XerD</fullName>
    </recommendedName>
</protein>
<dbReference type="GO" id="GO:0003677">
    <property type="term" value="F:DNA binding"/>
    <property type="evidence" value="ECO:0007669"/>
    <property type="project" value="UniProtKB-KW"/>
</dbReference>
<dbReference type="Pfam" id="PF00589">
    <property type="entry name" value="Phage_integrase"/>
    <property type="match status" value="1"/>
</dbReference>
<comment type="similarity">
    <text evidence="2">Belongs to the 'phage' integrase family. XerD subfamily.</text>
</comment>
<sequence>MQELLAKYFNYLLIERGMAQNTLESYGRDLRRFISFVQEKRKITDIKEVTPEAVVEYLTNIRKEGLAANSMNRALAALRGFYKYLLREKIITQNPLANIELAKVWMKLPDTISKEEMKTILAQPGDQSIAAIRNTAMLELLYATGIRVSELINLTMNSVNWQVGFLIVMGKGSKERIVPVGKIAYDCTRRYVDEIRPKLMQNKSTDVLFLNRFGKKFTRQGFWKIVVGYAKQTGLQKKVYPHTFRHSFASHLLEGGADLRTVQVMLGHSDISTTQIYTHVTREKLREIHQKYHPRG</sequence>
<keyword evidence="6" id="KW-0159">Chromosome partition</keyword>
<evidence type="ECO:0000256" key="3">
    <source>
        <dbReference type="ARBA" id="ARBA00015810"/>
    </source>
</evidence>
<evidence type="ECO:0000256" key="10">
    <source>
        <dbReference type="ARBA" id="ARBA00023306"/>
    </source>
</evidence>
<dbReference type="GO" id="GO:0006310">
    <property type="term" value="P:DNA recombination"/>
    <property type="evidence" value="ECO:0007669"/>
    <property type="project" value="UniProtKB-KW"/>
</dbReference>
<evidence type="ECO:0000259" key="12">
    <source>
        <dbReference type="PROSITE" id="PS51900"/>
    </source>
</evidence>
<comment type="caution">
    <text evidence="13">The sequence shown here is derived from an EMBL/GenBank/DDBJ whole genome shotgun (WGS) entry which is preliminary data.</text>
</comment>
<dbReference type="InterPro" id="IPR050090">
    <property type="entry name" value="Tyrosine_recombinase_XerCD"/>
</dbReference>
<proteinExistence type="inferred from homology"/>
<dbReference type="Pfam" id="PF02899">
    <property type="entry name" value="Phage_int_SAM_1"/>
    <property type="match status" value="1"/>
</dbReference>
<dbReference type="PROSITE" id="PS51900">
    <property type="entry name" value="CB"/>
    <property type="match status" value="1"/>
</dbReference>
<dbReference type="SUPFAM" id="SSF56349">
    <property type="entry name" value="DNA breaking-rejoining enzymes"/>
    <property type="match status" value="1"/>
</dbReference>
<evidence type="ECO:0000256" key="7">
    <source>
        <dbReference type="ARBA" id="ARBA00022908"/>
    </source>
</evidence>
<keyword evidence="7" id="KW-0229">DNA integration</keyword>
<evidence type="ECO:0000256" key="5">
    <source>
        <dbReference type="ARBA" id="ARBA00022618"/>
    </source>
</evidence>
<keyword evidence="8" id="KW-0238">DNA-binding</keyword>
<dbReference type="CDD" id="cd00798">
    <property type="entry name" value="INT_XerDC_C"/>
    <property type="match status" value="1"/>
</dbReference>
<dbReference type="InterPro" id="IPR011010">
    <property type="entry name" value="DNA_brk_join_enz"/>
</dbReference>
<evidence type="ECO:0000256" key="6">
    <source>
        <dbReference type="ARBA" id="ARBA00022829"/>
    </source>
</evidence>
<dbReference type="Gene3D" id="1.10.150.130">
    <property type="match status" value="1"/>
</dbReference>
<feature type="domain" description="Core-binding (CB)" evidence="12">
    <location>
        <begin position="1"/>
        <end position="86"/>
    </location>
</feature>
<dbReference type="HAMAP" id="MF_01807">
    <property type="entry name" value="Recomb_XerD"/>
    <property type="match status" value="1"/>
</dbReference>
<dbReference type="InterPro" id="IPR002104">
    <property type="entry name" value="Integrase_catalytic"/>
</dbReference>
<dbReference type="PROSITE" id="PS51898">
    <property type="entry name" value="TYR_RECOMBINASE"/>
    <property type="match status" value="1"/>
</dbReference>
<dbReference type="GO" id="GO:0051301">
    <property type="term" value="P:cell division"/>
    <property type="evidence" value="ECO:0007669"/>
    <property type="project" value="UniProtKB-KW"/>
</dbReference>
<dbReference type="PANTHER" id="PTHR30349">
    <property type="entry name" value="PHAGE INTEGRASE-RELATED"/>
    <property type="match status" value="1"/>
</dbReference>
<keyword evidence="5" id="KW-0132">Cell division</keyword>
<keyword evidence="10" id="KW-0131">Cell cycle</keyword>
<evidence type="ECO:0000256" key="2">
    <source>
        <dbReference type="ARBA" id="ARBA00010450"/>
    </source>
</evidence>
<reference evidence="13" key="1">
    <citation type="journal article" date="2015" name="Proc. Natl. Acad. Sci. U.S.A.">
        <title>Networks of energetic and metabolic interactions define dynamics in microbial communities.</title>
        <authorList>
            <person name="Embree M."/>
            <person name="Liu J.K."/>
            <person name="Al-Bassam M.M."/>
            <person name="Zengler K."/>
        </authorList>
    </citation>
    <scope>NUCLEOTIDE SEQUENCE</scope>
</reference>
<evidence type="ECO:0000256" key="4">
    <source>
        <dbReference type="ARBA" id="ARBA00022490"/>
    </source>
</evidence>
<accession>A0A0W8FQY8</accession>
<dbReference type="Gene3D" id="1.10.443.10">
    <property type="entry name" value="Intergrase catalytic core"/>
    <property type="match status" value="1"/>
</dbReference>
<evidence type="ECO:0000313" key="13">
    <source>
        <dbReference type="EMBL" id="KUG23185.1"/>
    </source>
</evidence>
<evidence type="ECO:0000256" key="8">
    <source>
        <dbReference type="ARBA" id="ARBA00023125"/>
    </source>
</evidence>